<dbReference type="NCBIfam" id="TIGR03590">
    <property type="entry name" value="PseG"/>
    <property type="match status" value="1"/>
</dbReference>
<feature type="binding site" evidence="2">
    <location>
        <position position="274"/>
    </location>
    <ligand>
        <name>substrate</name>
    </ligand>
</feature>
<evidence type="ECO:0000313" key="4">
    <source>
        <dbReference type="EMBL" id="TWX60809.1"/>
    </source>
</evidence>
<dbReference type="GO" id="GO:0016758">
    <property type="term" value="F:hexosyltransferase activity"/>
    <property type="evidence" value="ECO:0007669"/>
    <property type="project" value="InterPro"/>
</dbReference>
<dbReference type="SUPFAM" id="SSF53756">
    <property type="entry name" value="UDP-Glycosyltransferase/glycogen phosphorylase"/>
    <property type="match status" value="1"/>
</dbReference>
<dbReference type="RefSeq" id="WP_146799038.1">
    <property type="nucleotide sequence ID" value="NZ_VOLP01000009.1"/>
</dbReference>
<reference evidence="5 7" key="1">
    <citation type="submission" date="2019-07" db="EMBL/GenBank/DDBJ databases">
        <title>Genomes of sea-ice associated Colwellia species.</title>
        <authorList>
            <person name="Bowman J.P."/>
        </authorList>
    </citation>
    <scope>NUCLEOTIDE SEQUENCE [LARGE SCALE GENOMIC DNA]</scope>
    <source>
        <strain evidence="4 6">ACAM 607</strain>
        <strain evidence="5 7">IC036</strain>
    </source>
</reference>
<evidence type="ECO:0000256" key="1">
    <source>
        <dbReference type="PIRSR" id="PIRSR620023-1"/>
    </source>
</evidence>
<evidence type="ECO:0000259" key="3">
    <source>
        <dbReference type="Pfam" id="PF04101"/>
    </source>
</evidence>
<name>A0A5C6QJR6_9GAMM</name>
<feature type="active site" description="Proton acceptor" evidence="1">
    <location>
        <position position="17"/>
    </location>
</feature>
<dbReference type="EC" id="3.6.1.57" evidence="5"/>
<dbReference type="Pfam" id="PF04101">
    <property type="entry name" value="Glyco_tran_28_C"/>
    <property type="match status" value="1"/>
</dbReference>
<proteinExistence type="predicted"/>
<dbReference type="EMBL" id="VOLR01000008">
    <property type="protein sequence ID" value="TWX60809.1"/>
    <property type="molecule type" value="Genomic_DNA"/>
</dbReference>
<dbReference type="InterPro" id="IPR020023">
    <property type="entry name" value="PseG"/>
</dbReference>
<feature type="domain" description="Glycosyl transferase family 28 C-terminal" evidence="3">
    <location>
        <begin position="206"/>
        <end position="332"/>
    </location>
</feature>
<accession>A0A5C6QJR6</accession>
<dbReference type="InterPro" id="IPR007235">
    <property type="entry name" value="Glyco_trans_28_C"/>
</dbReference>
<dbReference type="OrthoDB" id="9788924at2"/>
<keyword evidence="6" id="KW-1185">Reference proteome</keyword>
<evidence type="ECO:0000313" key="7">
    <source>
        <dbReference type="Proteomes" id="UP000321917"/>
    </source>
</evidence>
<dbReference type="EMBL" id="VOLQ01000008">
    <property type="protein sequence ID" value="TWX69139.1"/>
    <property type="molecule type" value="Genomic_DNA"/>
</dbReference>
<dbReference type="Gene3D" id="3.40.50.2000">
    <property type="entry name" value="Glycogen Phosphorylase B"/>
    <property type="match status" value="1"/>
</dbReference>
<dbReference type="GO" id="GO:0016787">
    <property type="term" value="F:hydrolase activity"/>
    <property type="evidence" value="ECO:0007669"/>
    <property type="project" value="UniProtKB-KW"/>
</dbReference>
<dbReference type="AlphaFoldDB" id="A0A5C6QJR6"/>
<evidence type="ECO:0000313" key="5">
    <source>
        <dbReference type="EMBL" id="TWX69139.1"/>
    </source>
</evidence>
<comment type="caution">
    <text evidence="5">The sequence shown here is derived from an EMBL/GenBank/DDBJ whole genome shotgun (WGS) entry which is preliminary data.</text>
</comment>
<protein>
    <submittedName>
        <fullName evidence="5">UDP-2,4-diacetamido-2,4, 6-trideoxy-beta-L-altropyranose hydrolase</fullName>
        <ecNumber evidence="5">3.6.1.57</ecNumber>
    </submittedName>
</protein>
<dbReference type="Proteomes" id="UP000321917">
    <property type="component" value="Unassembled WGS sequence"/>
</dbReference>
<sequence>MKIVFRADASIHIGSGHIMRCLVLANLLLAKGYDVLFATRPQKGDFVAYLKNEGIEVVELAQANTLKTPKYDTDYAAWLQVEWQDDAKDFVQQVTTADLIVVDHYGLNKAWEINVSNALNAKVLAIDDLVREHFADLLLDQTFGRDSFDYISNNNHCPILAGSDFALLAPKFAMLRANQRYCKKPQASYKILVSMGAIDKPNITLKVLEKLQCINNIDFKVTVLLSERSPSYKRVNAFCCDHKNFEHINFSSNMAQLMSEHHIAIGAPGSTSWERACLGLPSIIIPIAENQVDIARNVANSGAAILLEINTIDSGFEAALSEIVFKWNEYHEASLKLTDGLGGNRVVNKIEQLFN</sequence>
<evidence type="ECO:0000256" key="2">
    <source>
        <dbReference type="PIRSR" id="PIRSR620023-2"/>
    </source>
</evidence>
<dbReference type="Gene3D" id="3.40.50.11190">
    <property type="match status" value="1"/>
</dbReference>
<dbReference type="Proteomes" id="UP000321525">
    <property type="component" value="Unassembled WGS sequence"/>
</dbReference>
<organism evidence="5 7">
    <name type="scientific">Colwellia hornerae</name>
    <dbReference type="NCBI Taxonomy" id="89402"/>
    <lineage>
        <taxon>Bacteria</taxon>
        <taxon>Pseudomonadati</taxon>
        <taxon>Pseudomonadota</taxon>
        <taxon>Gammaproteobacteria</taxon>
        <taxon>Alteromonadales</taxon>
        <taxon>Colwelliaceae</taxon>
        <taxon>Colwellia</taxon>
    </lineage>
</organism>
<evidence type="ECO:0000313" key="6">
    <source>
        <dbReference type="Proteomes" id="UP000321525"/>
    </source>
</evidence>
<keyword evidence="5" id="KW-0378">Hydrolase</keyword>
<gene>
    <name evidence="5" type="primary">pseG</name>
    <name evidence="4" type="ORF">ESZ26_07020</name>
    <name evidence="5" type="ORF">ESZ27_05780</name>
</gene>